<protein>
    <submittedName>
        <fullName evidence="5">DNA mismatch repair protein</fullName>
    </submittedName>
</protein>
<dbReference type="SMART" id="SM00534">
    <property type="entry name" value="MUTSac"/>
    <property type="match status" value="1"/>
</dbReference>
<evidence type="ECO:0000256" key="3">
    <source>
        <dbReference type="ARBA" id="ARBA00023125"/>
    </source>
</evidence>
<dbReference type="GO" id="GO:0030983">
    <property type="term" value="F:mismatched DNA binding"/>
    <property type="evidence" value="ECO:0007669"/>
    <property type="project" value="InterPro"/>
</dbReference>
<dbReference type="SUPFAM" id="SSF52540">
    <property type="entry name" value="P-loop containing nucleoside triphosphate hydrolases"/>
    <property type="match status" value="1"/>
</dbReference>
<evidence type="ECO:0000259" key="4">
    <source>
        <dbReference type="SMART" id="SM00534"/>
    </source>
</evidence>
<evidence type="ECO:0000313" key="5">
    <source>
        <dbReference type="EMBL" id="TCC96860.1"/>
    </source>
</evidence>
<dbReference type="GO" id="GO:0006298">
    <property type="term" value="P:mismatch repair"/>
    <property type="evidence" value="ECO:0007669"/>
    <property type="project" value="InterPro"/>
</dbReference>
<dbReference type="AlphaFoldDB" id="A0A4R0N9M0"/>
<evidence type="ECO:0000256" key="1">
    <source>
        <dbReference type="ARBA" id="ARBA00022741"/>
    </source>
</evidence>
<gene>
    <name evidence="5" type="ORF">EZ437_20980</name>
</gene>
<dbReference type="Pfam" id="PF00488">
    <property type="entry name" value="MutS_V"/>
    <property type="match status" value="1"/>
</dbReference>
<evidence type="ECO:0000256" key="2">
    <source>
        <dbReference type="ARBA" id="ARBA00022840"/>
    </source>
</evidence>
<dbReference type="InterPro" id="IPR027417">
    <property type="entry name" value="P-loop_NTPase"/>
</dbReference>
<dbReference type="Proteomes" id="UP000293347">
    <property type="component" value="Unassembled WGS sequence"/>
</dbReference>
<feature type="domain" description="DNA mismatch repair proteins mutS family" evidence="4">
    <location>
        <begin position="264"/>
        <end position="442"/>
    </location>
</feature>
<dbReference type="InterPro" id="IPR045076">
    <property type="entry name" value="MutS"/>
</dbReference>
<dbReference type="Gene3D" id="3.40.50.300">
    <property type="entry name" value="P-loop containing nucleotide triphosphate hydrolases"/>
    <property type="match status" value="1"/>
</dbReference>
<sequence length="447" mass="49705">MAKKATNFSIDKQSLDELNLLGKFSPGSIYFIFRQVKSSGGERLLGEMFNTPLVDETVINERTALFNFFGESDLNFPFDPEQLSIMNDYVDGAATGSQFGNYASVLFKLLASRIARDVQYKQLIQGLQATIGVLKKCYVLLMDLDGKDNMSASYRQKVGHLKQIFSNRKLAQLIEVDIYKSISPQAIASFDYLIKSALRESVSTILHFISEIDISIAVGKVAKTKGFTYAVAQPREQNMFKAAELRHPAIDGAVGNNIEMKDGSNVIFLTGANMAGKSTWMKSIGINMYLAHIGFPVAAQSMEFSIREGIYSSINVGDNIGLGYSHFYAEVVRVKHAAEATATGKRLLLMFDELFKGTNVKDAYDGTLAVTEGFSEYNNCLFIVSTHIIEVGEALKKHSNIQFRYMPTLMEGAVPLYTYQLQQGITEDRQGMMIIRNEKILSLMGIE</sequence>
<dbReference type="PANTHER" id="PTHR11361:SF34">
    <property type="entry name" value="DNA MISMATCH REPAIR PROTEIN MSH1, MITOCHONDRIAL"/>
    <property type="match status" value="1"/>
</dbReference>
<dbReference type="OrthoDB" id="1097361at2"/>
<evidence type="ECO:0000313" key="6">
    <source>
        <dbReference type="Proteomes" id="UP000293347"/>
    </source>
</evidence>
<dbReference type="InterPro" id="IPR000432">
    <property type="entry name" value="DNA_mismatch_repair_MutS_C"/>
</dbReference>
<keyword evidence="1" id="KW-0547">Nucleotide-binding</keyword>
<dbReference type="GO" id="GO:0140664">
    <property type="term" value="F:ATP-dependent DNA damage sensor activity"/>
    <property type="evidence" value="ECO:0007669"/>
    <property type="project" value="InterPro"/>
</dbReference>
<keyword evidence="6" id="KW-1185">Reference proteome</keyword>
<name>A0A4R0N9M0_9SPHI</name>
<keyword evidence="3" id="KW-0238">DNA-binding</keyword>
<comment type="caution">
    <text evidence="5">The sequence shown here is derived from an EMBL/GenBank/DDBJ whole genome shotgun (WGS) entry which is preliminary data.</text>
</comment>
<dbReference type="EMBL" id="SJSL01000010">
    <property type="protein sequence ID" value="TCC96860.1"/>
    <property type="molecule type" value="Genomic_DNA"/>
</dbReference>
<dbReference type="Gene3D" id="1.10.1420.10">
    <property type="match status" value="1"/>
</dbReference>
<reference evidence="5 6" key="1">
    <citation type="submission" date="2019-02" db="EMBL/GenBank/DDBJ databases">
        <title>Pedobacter sp. RP-1-14 sp. nov., isolated from Arctic soil.</title>
        <authorList>
            <person name="Dahal R.H."/>
        </authorList>
    </citation>
    <scope>NUCLEOTIDE SEQUENCE [LARGE SCALE GENOMIC DNA]</scope>
    <source>
        <strain evidence="5 6">RP-1-14</strain>
    </source>
</reference>
<dbReference type="GO" id="GO:0005524">
    <property type="term" value="F:ATP binding"/>
    <property type="evidence" value="ECO:0007669"/>
    <property type="project" value="UniProtKB-KW"/>
</dbReference>
<accession>A0A4R0N9M0</accession>
<proteinExistence type="predicted"/>
<organism evidence="5 6">
    <name type="scientific">Pedobacter psychroterrae</name>
    <dbReference type="NCBI Taxonomy" id="2530453"/>
    <lineage>
        <taxon>Bacteria</taxon>
        <taxon>Pseudomonadati</taxon>
        <taxon>Bacteroidota</taxon>
        <taxon>Sphingobacteriia</taxon>
        <taxon>Sphingobacteriales</taxon>
        <taxon>Sphingobacteriaceae</taxon>
        <taxon>Pedobacter</taxon>
    </lineage>
</organism>
<keyword evidence="2" id="KW-0067">ATP-binding</keyword>
<dbReference type="PANTHER" id="PTHR11361">
    <property type="entry name" value="DNA MISMATCH REPAIR PROTEIN MUTS FAMILY MEMBER"/>
    <property type="match status" value="1"/>
</dbReference>